<evidence type="ECO:0000313" key="9">
    <source>
        <dbReference type="Proteomes" id="UP000241394"/>
    </source>
</evidence>
<dbReference type="Gramene" id="PSR91235">
    <property type="protein sequence ID" value="PSR91235"/>
    <property type="gene ID" value="CEY00_Acc28577"/>
</dbReference>
<gene>
    <name evidence="8" type="ORF">CEY00_Acc28577</name>
</gene>
<dbReference type="GO" id="GO:0009691">
    <property type="term" value="P:cytokinin biosynthetic process"/>
    <property type="evidence" value="ECO:0007669"/>
    <property type="project" value="UniProtKB-KW"/>
</dbReference>
<dbReference type="GO" id="GO:0016740">
    <property type="term" value="F:transferase activity"/>
    <property type="evidence" value="ECO:0007669"/>
    <property type="project" value="UniProtKB-KW"/>
</dbReference>
<proteinExistence type="inferred from homology"/>
<evidence type="ECO:0000256" key="4">
    <source>
        <dbReference type="ARBA" id="ARBA00022864"/>
    </source>
</evidence>
<dbReference type="InterPro" id="IPR044670">
    <property type="entry name" value="SOFL"/>
</dbReference>
<accession>A0A2R6PH84</accession>
<dbReference type="PANTHER" id="PTHR33347:SF31">
    <property type="entry name" value="PROTEIN SOB FIVE-LIKE 1"/>
    <property type="match status" value="1"/>
</dbReference>
<keyword evidence="9" id="KW-1185">Reference proteome</keyword>
<dbReference type="GO" id="GO:0005737">
    <property type="term" value="C:cytoplasm"/>
    <property type="evidence" value="ECO:0007669"/>
    <property type="project" value="UniProtKB-SubCell"/>
</dbReference>
<name>A0A2R6PH84_ACTCC</name>
<comment type="subcellular location">
    <subcellularLocation>
        <location evidence="1">Cytoplasm</location>
    </subcellularLocation>
</comment>
<dbReference type="OrthoDB" id="1732953at2759"/>
<evidence type="ECO:0000256" key="3">
    <source>
        <dbReference type="ARBA" id="ARBA00022712"/>
    </source>
</evidence>
<evidence type="ECO:0000256" key="7">
    <source>
        <dbReference type="SAM" id="MobiDB-lite"/>
    </source>
</evidence>
<evidence type="ECO:0000256" key="1">
    <source>
        <dbReference type="ARBA" id="ARBA00004496"/>
    </source>
</evidence>
<comment type="caution">
    <text evidence="8">The sequence shown here is derived from an EMBL/GenBank/DDBJ whole genome shotgun (WGS) entry which is preliminary data.</text>
</comment>
<dbReference type="GO" id="GO:0009736">
    <property type="term" value="P:cytokinin-activated signaling pathway"/>
    <property type="evidence" value="ECO:0007669"/>
    <property type="project" value="UniProtKB-KW"/>
</dbReference>
<dbReference type="PANTHER" id="PTHR33347">
    <property type="entry name" value="OSJNBA0091C07.3 PROTEIN"/>
    <property type="match status" value="1"/>
</dbReference>
<keyword evidence="2" id="KW-0963">Cytoplasm</keyword>
<dbReference type="Proteomes" id="UP000241394">
    <property type="component" value="Chromosome LG25"/>
</dbReference>
<evidence type="ECO:0000313" key="8">
    <source>
        <dbReference type="EMBL" id="PSR91235.1"/>
    </source>
</evidence>
<keyword evidence="5" id="KW-0539">Nucleus</keyword>
<dbReference type="AlphaFoldDB" id="A0A2R6PH84"/>
<reference evidence="8 9" key="1">
    <citation type="submission" date="2017-07" db="EMBL/GenBank/DDBJ databases">
        <title>An improved, manually edited Actinidia chinensis var. chinensis (kiwifruit) genome highlights the challenges associated with draft genomes and gene prediction in plants.</title>
        <authorList>
            <person name="Pilkington S."/>
            <person name="Crowhurst R."/>
            <person name="Hilario E."/>
            <person name="Nardozza S."/>
            <person name="Fraser L."/>
            <person name="Peng Y."/>
            <person name="Gunaseelan K."/>
            <person name="Simpson R."/>
            <person name="Tahir J."/>
            <person name="Deroles S."/>
            <person name="Templeton K."/>
            <person name="Luo Z."/>
            <person name="Davy M."/>
            <person name="Cheng C."/>
            <person name="Mcneilage M."/>
            <person name="Scaglione D."/>
            <person name="Liu Y."/>
            <person name="Zhang Q."/>
            <person name="Datson P."/>
            <person name="De Silva N."/>
            <person name="Gardiner S."/>
            <person name="Bassett H."/>
            <person name="Chagne D."/>
            <person name="Mccallum J."/>
            <person name="Dzierzon H."/>
            <person name="Deng C."/>
            <person name="Wang Y.-Y."/>
            <person name="Barron N."/>
            <person name="Manako K."/>
            <person name="Bowen J."/>
            <person name="Foster T."/>
            <person name="Erridge Z."/>
            <person name="Tiffin H."/>
            <person name="Waite C."/>
            <person name="Davies K."/>
            <person name="Grierson E."/>
            <person name="Laing W."/>
            <person name="Kirk R."/>
            <person name="Chen X."/>
            <person name="Wood M."/>
            <person name="Montefiori M."/>
            <person name="Brummell D."/>
            <person name="Schwinn K."/>
            <person name="Catanach A."/>
            <person name="Fullerton C."/>
            <person name="Li D."/>
            <person name="Meiyalaghan S."/>
            <person name="Nieuwenhuizen N."/>
            <person name="Read N."/>
            <person name="Prakash R."/>
            <person name="Hunter D."/>
            <person name="Zhang H."/>
            <person name="Mckenzie M."/>
            <person name="Knabel M."/>
            <person name="Harris A."/>
            <person name="Allan A."/>
            <person name="Chen A."/>
            <person name="Janssen B."/>
            <person name="Plunkett B."/>
            <person name="Dwamena C."/>
            <person name="Voogd C."/>
            <person name="Leif D."/>
            <person name="Lafferty D."/>
            <person name="Souleyre E."/>
            <person name="Varkonyi-Gasic E."/>
            <person name="Gambi F."/>
            <person name="Hanley J."/>
            <person name="Yao J.-L."/>
            <person name="Cheung J."/>
            <person name="David K."/>
            <person name="Warren B."/>
            <person name="Marsh K."/>
            <person name="Snowden K."/>
            <person name="Lin-Wang K."/>
            <person name="Brian L."/>
            <person name="Martinez-Sanchez M."/>
            <person name="Wang M."/>
            <person name="Ileperuma N."/>
            <person name="Macnee N."/>
            <person name="Campin R."/>
            <person name="Mcatee P."/>
            <person name="Drummond R."/>
            <person name="Espley R."/>
            <person name="Ireland H."/>
            <person name="Wu R."/>
            <person name="Atkinson R."/>
            <person name="Karunairetnam S."/>
            <person name="Bulley S."/>
            <person name="Chunkath S."/>
            <person name="Hanley Z."/>
            <person name="Storey R."/>
            <person name="Thrimawithana A."/>
            <person name="Thomson S."/>
            <person name="David C."/>
            <person name="Testolin R."/>
        </authorList>
    </citation>
    <scope>NUCLEOTIDE SEQUENCE [LARGE SCALE GENOMIC DNA]</scope>
    <source>
        <strain evidence="9">cv. Red5</strain>
        <tissue evidence="8">Young leaf</tissue>
    </source>
</reference>
<dbReference type="EMBL" id="NKQK01000025">
    <property type="protein sequence ID" value="PSR91235.1"/>
    <property type="molecule type" value="Genomic_DNA"/>
</dbReference>
<dbReference type="InParanoid" id="A0A2R6PH84"/>
<dbReference type="OMA" id="DYNTYEQ"/>
<feature type="region of interest" description="Disordered" evidence="7">
    <location>
        <begin position="31"/>
        <end position="79"/>
    </location>
</feature>
<organism evidence="8 9">
    <name type="scientific">Actinidia chinensis var. chinensis</name>
    <name type="common">Chinese soft-hair kiwi</name>
    <dbReference type="NCBI Taxonomy" id="1590841"/>
    <lineage>
        <taxon>Eukaryota</taxon>
        <taxon>Viridiplantae</taxon>
        <taxon>Streptophyta</taxon>
        <taxon>Embryophyta</taxon>
        <taxon>Tracheophyta</taxon>
        <taxon>Spermatophyta</taxon>
        <taxon>Magnoliopsida</taxon>
        <taxon>eudicotyledons</taxon>
        <taxon>Gunneridae</taxon>
        <taxon>Pentapetalae</taxon>
        <taxon>asterids</taxon>
        <taxon>Ericales</taxon>
        <taxon>Actinidiaceae</taxon>
        <taxon>Actinidia</taxon>
    </lineage>
</organism>
<sequence>MASSKILGDSEECSSSESGWTMYIASPIREYSNYENDDEDDQGAYKKGNDDESDDSMASDASSGPSHPEFPFGSSKRSHVMGNFKQSESIDCSKFSSDRRPYKQVEKKIHEKRIKAAKEVPGHGHNSNCAAGYAQSGAKNAEVNPWPPHPLVLEFDFEC</sequence>
<evidence type="ECO:0000256" key="2">
    <source>
        <dbReference type="ARBA" id="ARBA00022490"/>
    </source>
</evidence>
<keyword evidence="8" id="KW-0808">Transferase</keyword>
<evidence type="ECO:0000256" key="5">
    <source>
        <dbReference type="ARBA" id="ARBA00023242"/>
    </source>
</evidence>
<dbReference type="STRING" id="1590841.A0A2R6PH84"/>
<reference evidence="9" key="2">
    <citation type="journal article" date="2018" name="BMC Genomics">
        <title>A manually annotated Actinidia chinensis var. chinensis (kiwifruit) genome highlights the challenges associated with draft genomes and gene prediction in plants.</title>
        <authorList>
            <person name="Pilkington S.M."/>
            <person name="Crowhurst R."/>
            <person name="Hilario E."/>
            <person name="Nardozza S."/>
            <person name="Fraser L."/>
            <person name="Peng Y."/>
            <person name="Gunaseelan K."/>
            <person name="Simpson R."/>
            <person name="Tahir J."/>
            <person name="Deroles S.C."/>
            <person name="Templeton K."/>
            <person name="Luo Z."/>
            <person name="Davy M."/>
            <person name="Cheng C."/>
            <person name="McNeilage M."/>
            <person name="Scaglione D."/>
            <person name="Liu Y."/>
            <person name="Zhang Q."/>
            <person name="Datson P."/>
            <person name="De Silva N."/>
            <person name="Gardiner S.E."/>
            <person name="Bassett H."/>
            <person name="Chagne D."/>
            <person name="McCallum J."/>
            <person name="Dzierzon H."/>
            <person name="Deng C."/>
            <person name="Wang Y.Y."/>
            <person name="Barron L."/>
            <person name="Manako K."/>
            <person name="Bowen J."/>
            <person name="Foster T.M."/>
            <person name="Erridge Z.A."/>
            <person name="Tiffin H."/>
            <person name="Waite C.N."/>
            <person name="Davies K.M."/>
            <person name="Grierson E.P."/>
            <person name="Laing W.A."/>
            <person name="Kirk R."/>
            <person name="Chen X."/>
            <person name="Wood M."/>
            <person name="Montefiori M."/>
            <person name="Brummell D.A."/>
            <person name="Schwinn K.E."/>
            <person name="Catanach A."/>
            <person name="Fullerton C."/>
            <person name="Li D."/>
            <person name="Meiyalaghan S."/>
            <person name="Nieuwenhuizen N."/>
            <person name="Read N."/>
            <person name="Prakash R."/>
            <person name="Hunter D."/>
            <person name="Zhang H."/>
            <person name="McKenzie M."/>
            <person name="Knabel M."/>
            <person name="Harris A."/>
            <person name="Allan A.C."/>
            <person name="Gleave A."/>
            <person name="Chen A."/>
            <person name="Janssen B.J."/>
            <person name="Plunkett B."/>
            <person name="Ampomah-Dwamena C."/>
            <person name="Voogd C."/>
            <person name="Leif D."/>
            <person name="Lafferty D."/>
            <person name="Souleyre E.J.F."/>
            <person name="Varkonyi-Gasic E."/>
            <person name="Gambi F."/>
            <person name="Hanley J."/>
            <person name="Yao J.L."/>
            <person name="Cheung J."/>
            <person name="David K.M."/>
            <person name="Warren B."/>
            <person name="Marsh K."/>
            <person name="Snowden K.C."/>
            <person name="Lin-Wang K."/>
            <person name="Brian L."/>
            <person name="Martinez-Sanchez M."/>
            <person name="Wang M."/>
            <person name="Ileperuma N."/>
            <person name="Macnee N."/>
            <person name="Campin R."/>
            <person name="McAtee P."/>
            <person name="Drummond R.S.M."/>
            <person name="Espley R.V."/>
            <person name="Ireland H.S."/>
            <person name="Wu R."/>
            <person name="Atkinson R.G."/>
            <person name="Karunairetnam S."/>
            <person name="Bulley S."/>
            <person name="Chunkath S."/>
            <person name="Hanley Z."/>
            <person name="Storey R."/>
            <person name="Thrimawithana A.H."/>
            <person name="Thomson S."/>
            <person name="David C."/>
            <person name="Testolin R."/>
            <person name="Huang H."/>
            <person name="Hellens R.P."/>
            <person name="Schaffer R.J."/>
        </authorList>
    </citation>
    <scope>NUCLEOTIDE SEQUENCE [LARGE SCALE GENOMIC DNA]</scope>
    <source>
        <strain evidence="9">cv. Red5</strain>
    </source>
</reference>
<keyword evidence="4" id="KW-0932">Cytokinin signaling pathway</keyword>
<comment type="similarity">
    <text evidence="6">Belongs to the SOFL plant protein family.</text>
</comment>
<evidence type="ECO:0000256" key="6">
    <source>
        <dbReference type="ARBA" id="ARBA00024199"/>
    </source>
</evidence>
<keyword evidence="3" id="KW-0203">Cytokinin biosynthesis</keyword>
<protein>
    <submittedName>
        <fullName evidence="8">Acetyl-coenzyme A carboxylase carboxyl transferase subunit beta like</fullName>
    </submittedName>
</protein>